<evidence type="ECO:0000259" key="10">
    <source>
        <dbReference type="Pfam" id="PF08492"/>
    </source>
</evidence>
<evidence type="ECO:0000256" key="4">
    <source>
        <dbReference type="ARBA" id="ARBA00018350"/>
    </source>
</evidence>
<dbReference type="Pfam" id="PF08492">
    <property type="entry name" value="SRP72"/>
    <property type="match status" value="1"/>
</dbReference>
<evidence type="ECO:0000313" key="11">
    <source>
        <dbReference type="EMBL" id="CAH2042870.1"/>
    </source>
</evidence>
<dbReference type="EMBL" id="CAJVSB020000211">
    <property type="protein sequence ID" value="CAH2042870.1"/>
    <property type="molecule type" value="Genomic_DNA"/>
</dbReference>
<keyword evidence="12" id="KW-1185">Reference proteome</keyword>
<feature type="region of interest" description="Disordered" evidence="9">
    <location>
        <begin position="623"/>
        <end position="742"/>
    </location>
</feature>
<dbReference type="PANTHER" id="PTHR14094">
    <property type="entry name" value="SIGNAL RECOGNITION PARTICLE 72"/>
    <property type="match status" value="1"/>
</dbReference>
<protein>
    <recommendedName>
        <fullName evidence="4">Signal recognition particle subunit SRP72</fullName>
    </recommendedName>
</protein>
<dbReference type="InterPro" id="IPR019734">
    <property type="entry name" value="TPR_rpt"/>
</dbReference>
<comment type="similarity">
    <text evidence="3">Belongs to the SRP72 family.</text>
</comment>
<dbReference type="Gene3D" id="1.25.40.10">
    <property type="entry name" value="Tetratricopeptide repeat domain"/>
    <property type="match status" value="3"/>
</dbReference>
<evidence type="ECO:0000256" key="8">
    <source>
        <dbReference type="ARBA" id="ARBA00023274"/>
    </source>
</evidence>
<feature type="compositionally biased region" description="Basic residues" evidence="9">
    <location>
        <begin position="643"/>
        <end position="655"/>
    </location>
</feature>
<keyword evidence="8" id="KW-0687">Ribonucleoprotein</keyword>
<dbReference type="SUPFAM" id="SSF48452">
    <property type="entry name" value="TPR-like"/>
    <property type="match status" value="2"/>
</dbReference>
<gene>
    <name evidence="11" type="ORF">TAV2_LOCUS4841</name>
</gene>
<feature type="domain" description="Signal recognition particle SRP72 subunit RNA-binding" evidence="10">
    <location>
        <begin position="638"/>
        <end position="684"/>
    </location>
</feature>
<keyword evidence="5" id="KW-0963">Cytoplasm</keyword>
<dbReference type="InterPro" id="IPR013699">
    <property type="entry name" value="Signal_recog_part_SRP72_RNA-bd"/>
</dbReference>
<dbReference type="Proteomes" id="UP000836841">
    <property type="component" value="Unassembled WGS sequence"/>
</dbReference>
<reference evidence="11 12" key="1">
    <citation type="submission" date="2022-03" db="EMBL/GenBank/DDBJ databases">
        <authorList>
            <person name="Nunn A."/>
            <person name="Chopra R."/>
            <person name="Nunn A."/>
            <person name="Contreras Garrido A."/>
        </authorList>
    </citation>
    <scope>NUCLEOTIDE SEQUENCE [LARGE SCALE GENOMIC DNA]</scope>
</reference>
<dbReference type="InterPro" id="IPR026270">
    <property type="entry name" value="SRP72"/>
</dbReference>
<organism evidence="11 12">
    <name type="scientific">Thlaspi arvense</name>
    <name type="common">Field penny-cress</name>
    <dbReference type="NCBI Taxonomy" id="13288"/>
    <lineage>
        <taxon>Eukaryota</taxon>
        <taxon>Viridiplantae</taxon>
        <taxon>Streptophyta</taxon>
        <taxon>Embryophyta</taxon>
        <taxon>Tracheophyta</taxon>
        <taxon>Spermatophyta</taxon>
        <taxon>Magnoliopsida</taxon>
        <taxon>eudicotyledons</taxon>
        <taxon>Gunneridae</taxon>
        <taxon>Pentapetalae</taxon>
        <taxon>rosids</taxon>
        <taxon>malvids</taxon>
        <taxon>Brassicales</taxon>
        <taxon>Brassicaceae</taxon>
        <taxon>Thlaspideae</taxon>
        <taxon>Thlaspi</taxon>
    </lineage>
</organism>
<comment type="caution">
    <text evidence="11">The sequence shown here is derived from an EMBL/GenBank/DDBJ whole genome shotgun (WGS) entry which is preliminary data.</text>
</comment>
<dbReference type="Pfam" id="PF13174">
    <property type="entry name" value="TPR_6"/>
    <property type="match status" value="1"/>
</dbReference>
<feature type="compositionally biased region" description="Polar residues" evidence="9">
    <location>
        <begin position="705"/>
        <end position="718"/>
    </location>
</feature>
<keyword evidence="6" id="KW-0256">Endoplasmic reticulum</keyword>
<sequence>MRFHFASGFSSTIQLFSYSGPLLLFTVLSIAPNDEDAVRCKIVALIKADSIEEALLTMESFRKLPIDFSFFKDMMAPVPQVLPPIQWLPRAASSCYPRLTAGSVALSSKFNNCTTAAYCKYRQNWLNEALDLLKGQDGNSAAMLLQSQILSRMGKMDASLDIYQKLQKSKIESMEINLVAGLVSAGRASEVQGVMDVLKVKATSSFELAYNTACSLISRNKYSDAEQLLLSARRNCREEGKGEMAILSKGSPARVVKPHHLLNVLHFKGTTWHCTCHREASHSEGFGGLIAIANFVIFSMIIRIGQETLMEENLADDDVEIELAPITVQLAYVQQLMGRTQEAAEAYTEFIKRNLGDESSLAVATNNLVSVRGAKDVSDSIRKLDRLMEKSSGPQNFHLANGLDLKLLPKQREAIYANRVLLLLHSNKIEQARELVAMLPDMFPDSVMPVLLQAALLVRENKAGKAEDVLDQFSEKHPDNSKVVLLARAQVAAAAGHPQVAAESLAKIPDIQHMPATVATLVSLKERAGDIEGAVAVFDSSIQWWSNSMAEDSKLSLIMQEAASFKLKHGRKEEAARLYEELVKTHGSIDALVGLIKTAAYADIDKAEAYAKQLKRCLTSGAKNLENGPSLGITEPFEAKGKEKAKKKRKRKPRYPKGFDPANPGPPPDPERWLPKRERSSYRPRRKDKRAAQVRGSQGAVVKETVNTNVKSSQTSNPKGAPQSAVSEQRKSSKSSRKKSRN</sequence>
<dbReference type="GO" id="GO:0005786">
    <property type="term" value="C:signal recognition particle, endoplasmic reticulum targeting"/>
    <property type="evidence" value="ECO:0007669"/>
    <property type="project" value="UniProtKB-KW"/>
</dbReference>
<comment type="subcellular location">
    <subcellularLocation>
        <location evidence="2">Cytoplasm</location>
    </subcellularLocation>
    <subcellularLocation>
        <location evidence="1">Endoplasmic reticulum</location>
    </subcellularLocation>
</comment>
<evidence type="ECO:0000256" key="3">
    <source>
        <dbReference type="ARBA" id="ARBA00007676"/>
    </source>
</evidence>
<name>A0AAU9RI75_THLAR</name>
<dbReference type="GO" id="GO:0005783">
    <property type="term" value="C:endoplasmic reticulum"/>
    <property type="evidence" value="ECO:0007669"/>
    <property type="project" value="UniProtKB-SubCell"/>
</dbReference>
<feature type="compositionally biased region" description="Basic residues" evidence="9">
    <location>
        <begin position="732"/>
        <end position="742"/>
    </location>
</feature>
<evidence type="ECO:0000256" key="2">
    <source>
        <dbReference type="ARBA" id="ARBA00004496"/>
    </source>
</evidence>
<dbReference type="PIRSF" id="PIRSF038922">
    <property type="entry name" value="SRP72"/>
    <property type="match status" value="1"/>
</dbReference>
<dbReference type="PANTHER" id="PTHR14094:SF9">
    <property type="entry name" value="SIGNAL RECOGNITION PARTICLE SUBUNIT SRP72"/>
    <property type="match status" value="1"/>
</dbReference>
<keyword evidence="7" id="KW-0733">Signal recognition particle</keyword>
<evidence type="ECO:0000256" key="1">
    <source>
        <dbReference type="ARBA" id="ARBA00004240"/>
    </source>
</evidence>
<evidence type="ECO:0000256" key="7">
    <source>
        <dbReference type="ARBA" id="ARBA00023135"/>
    </source>
</evidence>
<proteinExistence type="inferred from homology"/>
<feature type="compositionally biased region" description="Basic and acidic residues" evidence="9">
    <location>
        <begin position="669"/>
        <end position="681"/>
    </location>
</feature>
<dbReference type="GO" id="GO:0008312">
    <property type="term" value="F:7S RNA binding"/>
    <property type="evidence" value="ECO:0007669"/>
    <property type="project" value="InterPro"/>
</dbReference>
<evidence type="ECO:0000256" key="6">
    <source>
        <dbReference type="ARBA" id="ARBA00022824"/>
    </source>
</evidence>
<dbReference type="InterPro" id="IPR011990">
    <property type="entry name" value="TPR-like_helical_dom_sf"/>
</dbReference>
<accession>A0AAU9RI75</accession>
<dbReference type="GO" id="GO:0006614">
    <property type="term" value="P:SRP-dependent cotranslational protein targeting to membrane"/>
    <property type="evidence" value="ECO:0007669"/>
    <property type="project" value="InterPro"/>
</dbReference>
<dbReference type="GO" id="GO:0043022">
    <property type="term" value="F:ribosome binding"/>
    <property type="evidence" value="ECO:0007669"/>
    <property type="project" value="TreeGrafter"/>
</dbReference>
<evidence type="ECO:0000256" key="9">
    <source>
        <dbReference type="SAM" id="MobiDB-lite"/>
    </source>
</evidence>
<evidence type="ECO:0000313" key="12">
    <source>
        <dbReference type="Proteomes" id="UP000836841"/>
    </source>
</evidence>
<evidence type="ECO:0000256" key="5">
    <source>
        <dbReference type="ARBA" id="ARBA00022490"/>
    </source>
</evidence>
<dbReference type="FunFam" id="1.25.40.10:FF:000648">
    <property type="entry name" value="Signal recognition particle subunit SRP72"/>
    <property type="match status" value="1"/>
</dbReference>
<dbReference type="AlphaFoldDB" id="A0AAU9RI75"/>